<feature type="compositionally biased region" description="Basic and acidic residues" evidence="1">
    <location>
        <begin position="44"/>
        <end position="75"/>
    </location>
</feature>
<name>A0A6A5V1P9_9PLEO</name>
<dbReference type="EMBL" id="ML976695">
    <property type="protein sequence ID" value="KAF1971171.1"/>
    <property type="molecule type" value="Genomic_DNA"/>
</dbReference>
<sequence>MLSARLLERLGTLDDIATRTPLAVATFALTLLSLPHPKTPGIGAHREDREDREDGNNGQAHEEDAHEGNDMRRSGSEGQAARHLTFVDASLLALSHCGSGMMLSSVSNILPRAHDKATYRNYMVLT</sequence>
<feature type="region of interest" description="Disordered" evidence="1">
    <location>
        <begin position="34"/>
        <end position="79"/>
    </location>
</feature>
<organism evidence="2 3">
    <name type="scientific">Bimuria novae-zelandiae CBS 107.79</name>
    <dbReference type="NCBI Taxonomy" id="1447943"/>
    <lineage>
        <taxon>Eukaryota</taxon>
        <taxon>Fungi</taxon>
        <taxon>Dikarya</taxon>
        <taxon>Ascomycota</taxon>
        <taxon>Pezizomycotina</taxon>
        <taxon>Dothideomycetes</taxon>
        <taxon>Pleosporomycetidae</taxon>
        <taxon>Pleosporales</taxon>
        <taxon>Massarineae</taxon>
        <taxon>Didymosphaeriaceae</taxon>
        <taxon>Bimuria</taxon>
    </lineage>
</organism>
<proteinExistence type="predicted"/>
<keyword evidence="3" id="KW-1185">Reference proteome</keyword>
<protein>
    <submittedName>
        <fullName evidence="2">Uncharacterized protein</fullName>
    </submittedName>
</protein>
<accession>A0A6A5V1P9</accession>
<evidence type="ECO:0000313" key="2">
    <source>
        <dbReference type="EMBL" id="KAF1971171.1"/>
    </source>
</evidence>
<gene>
    <name evidence="2" type="ORF">BU23DRAFT_195265</name>
</gene>
<evidence type="ECO:0000256" key="1">
    <source>
        <dbReference type="SAM" id="MobiDB-lite"/>
    </source>
</evidence>
<evidence type="ECO:0000313" key="3">
    <source>
        <dbReference type="Proteomes" id="UP000800036"/>
    </source>
</evidence>
<dbReference type="Proteomes" id="UP000800036">
    <property type="component" value="Unassembled WGS sequence"/>
</dbReference>
<reference evidence="2" key="1">
    <citation type="journal article" date="2020" name="Stud. Mycol.">
        <title>101 Dothideomycetes genomes: a test case for predicting lifestyles and emergence of pathogens.</title>
        <authorList>
            <person name="Haridas S."/>
            <person name="Albert R."/>
            <person name="Binder M."/>
            <person name="Bloem J."/>
            <person name="Labutti K."/>
            <person name="Salamov A."/>
            <person name="Andreopoulos B."/>
            <person name="Baker S."/>
            <person name="Barry K."/>
            <person name="Bills G."/>
            <person name="Bluhm B."/>
            <person name="Cannon C."/>
            <person name="Castanera R."/>
            <person name="Culley D."/>
            <person name="Daum C."/>
            <person name="Ezra D."/>
            <person name="Gonzalez J."/>
            <person name="Henrissat B."/>
            <person name="Kuo A."/>
            <person name="Liang C."/>
            <person name="Lipzen A."/>
            <person name="Lutzoni F."/>
            <person name="Magnuson J."/>
            <person name="Mondo S."/>
            <person name="Nolan M."/>
            <person name="Ohm R."/>
            <person name="Pangilinan J."/>
            <person name="Park H.-J."/>
            <person name="Ramirez L."/>
            <person name="Alfaro M."/>
            <person name="Sun H."/>
            <person name="Tritt A."/>
            <person name="Yoshinaga Y."/>
            <person name="Zwiers L.-H."/>
            <person name="Turgeon B."/>
            <person name="Goodwin S."/>
            <person name="Spatafora J."/>
            <person name="Crous P."/>
            <person name="Grigoriev I."/>
        </authorList>
    </citation>
    <scope>NUCLEOTIDE SEQUENCE</scope>
    <source>
        <strain evidence="2">CBS 107.79</strain>
    </source>
</reference>
<dbReference type="AlphaFoldDB" id="A0A6A5V1P9"/>